<feature type="active site" description="Proton acceptor; for processing activity" evidence="10">
    <location>
        <position position="70"/>
    </location>
</feature>
<evidence type="ECO:0000256" key="7">
    <source>
        <dbReference type="ARBA" id="ARBA00023239"/>
    </source>
</evidence>
<keyword evidence="6 10" id="KW-0865">Zymogen</keyword>
<dbReference type="InterPro" id="IPR017716">
    <property type="entry name" value="S-AdoMet_deCOase_pro-enz"/>
</dbReference>
<comment type="subunit">
    <text evidence="10">Heterotetramer of two alpha and two beta chains arranged as a dimer of alpha/beta heterodimers.</text>
</comment>
<keyword evidence="7 10" id="KW-0456">Lyase</keyword>
<gene>
    <name evidence="11" type="primary">speD</name>
    <name evidence="10" type="synonym">speH</name>
    <name evidence="11" type="ORF">D7Z54_10320</name>
</gene>
<evidence type="ECO:0000256" key="3">
    <source>
        <dbReference type="ARBA" id="ARBA00022813"/>
    </source>
</evidence>
<dbReference type="InterPro" id="IPR016067">
    <property type="entry name" value="S-AdoMet_deCO2ase_core"/>
</dbReference>
<keyword evidence="3 10" id="KW-0068">Autocatalytic cleavage</keyword>
<evidence type="ECO:0000256" key="8">
    <source>
        <dbReference type="ARBA" id="ARBA00023270"/>
    </source>
</evidence>
<dbReference type="PANTHER" id="PTHR33866:SF2">
    <property type="entry name" value="S-ADENOSYLMETHIONINE DECARBOXYLASE PROENZYME"/>
    <property type="match status" value="1"/>
</dbReference>
<evidence type="ECO:0000256" key="10">
    <source>
        <dbReference type="HAMAP-Rule" id="MF_00464"/>
    </source>
</evidence>
<name>A0A428N500_9BACI</name>
<feature type="active site" description="Proton donor; for catalytic activity" evidence="10">
    <location>
        <position position="85"/>
    </location>
</feature>
<dbReference type="Gene3D" id="3.60.90.10">
    <property type="entry name" value="S-adenosylmethionine decarboxylase"/>
    <property type="match status" value="1"/>
</dbReference>
<comment type="cofactor">
    <cofactor evidence="10">
        <name>pyruvate</name>
        <dbReference type="ChEBI" id="CHEBI:15361"/>
    </cofactor>
    <text evidence="10">Binds 1 pyruvoyl group covalently per subunit.</text>
</comment>
<dbReference type="RefSeq" id="WP_125555764.1">
    <property type="nucleotide sequence ID" value="NZ_RBVX01000008.1"/>
</dbReference>
<dbReference type="GO" id="GO:0005829">
    <property type="term" value="C:cytosol"/>
    <property type="evidence" value="ECO:0007669"/>
    <property type="project" value="TreeGrafter"/>
</dbReference>
<protein>
    <recommendedName>
        <fullName evidence="10">S-adenosylmethionine decarboxylase proenzyme</fullName>
        <shortName evidence="10">AdoMetDC</shortName>
        <shortName evidence="10">SAMDC</shortName>
        <ecNumber evidence="10">4.1.1.50</ecNumber>
    </recommendedName>
    <component>
        <recommendedName>
            <fullName evidence="10">S-adenosylmethionine decarboxylase beta chain</fullName>
        </recommendedName>
    </component>
    <component>
        <recommendedName>
            <fullName evidence="10">S-adenosylmethionine decarboxylase alpha chain</fullName>
        </recommendedName>
    </component>
</protein>
<comment type="PTM">
    <text evidence="10">Is synthesized initially as an inactive proenzyme. Formation of the active enzyme involves a self-maturation process in which the active site pyruvoyl group is generated from an internal serine residue via an autocatalytic post-translational modification. Two non-identical subunits are generated from the proenzyme in this reaction, and the pyruvate is formed at the N-terminus of the alpha chain, which is derived from the carboxyl end of the proenzyme. The post-translation cleavage follows an unusual pathway, termed non-hydrolytic serinolysis, in which the side chain hydroxyl group of the serine supplies its oxygen atom to form the C-terminus of the beta chain, while the remainder of the serine residue undergoes an oxidative deamination to produce ammonia and the pyruvoyl group blocking the N-terminus of the alpha chain.</text>
</comment>
<keyword evidence="8 10" id="KW-0704">Schiff base</keyword>
<feature type="chain" id="PRO_5023472824" description="S-adenosylmethionine decarboxylase alpha chain" evidence="10">
    <location>
        <begin position="65"/>
        <end position="130"/>
    </location>
</feature>
<dbReference type="SUPFAM" id="SSF56276">
    <property type="entry name" value="S-adenosylmethionine decarboxylase"/>
    <property type="match status" value="1"/>
</dbReference>
<comment type="similarity">
    <text evidence="10">Belongs to the prokaryotic AdoMetDC family. Type 1 subfamily.</text>
</comment>
<dbReference type="Proteomes" id="UP000275076">
    <property type="component" value="Unassembled WGS sequence"/>
</dbReference>
<evidence type="ECO:0000256" key="4">
    <source>
        <dbReference type="ARBA" id="ARBA00023066"/>
    </source>
</evidence>
<sequence length="130" mass="14463">MEYTTEGKHNIADLWGCSFSLLNDEQALTYHIKQAVHRSGATILSIQSHRFQPQGITILAMLSESHMSIHTYPEKGFCGVDCYTCGETIDSDASISYIVDYLSPSSVHRKLLKRGDGEISEVEGVSECIY</sequence>
<dbReference type="OrthoDB" id="9793120at2"/>
<dbReference type="UniPathway" id="UPA00331">
    <property type="reaction ID" value="UER00451"/>
</dbReference>
<keyword evidence="4 10" id="KW-0745">Spermidine biosynthesis</keyword>
<keyword evidence="1 10" id="KW-0949">S-adenosyl-L-methionine</keyword>
<accession>A0A428N500</accession>
<dbReference type="GO" id="GO:0004014">
    <property type="term" value="F:adenosylmethionine decarboxylase activity"/>
    <property type="evidence" value="ECO:0007669"/>
    <property type="project" value="UniProtKB-UniRule"/>
</dbReference>
<evidence type="ECO:0000256" key="9">
    <source>
        <dbReference type="ARBA" id="ARBA00023317"/>
    </source>
</evidence>
<feature type="site" description="Cleavage (non-hydrolytic); by autolysis" evidence="10">
    <location>
        <begin position="64"/>
        <end position="65"/>
    </location>
</feature>
<evidence type="ECO:0000313" key="12">
    <source>
        <dbReference type="Proteomes" id="UP000275076"/>
    </source>
</evidence>
<dbReference type="GO" id="GO:0008295">
    <property type="term" value="P:spermidine biosynthetic process"/>
    <property type="evidence" value="ECO:0007669"/>
    <property type="project" value="UniProtKB-UniRule"/>
</dbReference>
<comment type="caution">
    <text evidence="11">The sequence shown here is derived from an EMBL/GenBank/DDBJ whole genome shotgun (WGS) entry which is preliminary data.</text>
</comment>
<evidence type="ECO:0000256" key="6">
    <source>
        <dbReference type="ARBA" id="ARBA00023145"/>
    </source>
</evidence>
<evidence type="ECO:0000256" key="1">
    <source>
        <dbReference type="ARBA" id="ARBA00022691"/>
    </source>
</evidence>
<comment type="catalytic activity">
    <reaction evidence="10">
        <text>S-adenosyl-L-methionine + H(+) = S-adenosyl 3-(methylsulfanyl)propylamine + CO2</text>
        <dbReference type="Rhea" id="RHEA:15981"/>
        <dbReference type="ChEBI" id="CHEBI:15378"/>
        <dbReference type="ChEBI" id="CHEBI:16526"/>
        <dbReference type="ChEBI" id="CHEBI:57443"/>
        <dbReference type="ChEBI" id="CHEBI:59789"/>
        <dbReference type="EC" id="4.1.1.50"/>
    </reaction>
</comment>
<evidence type="ECO:0000256" key="5">
    <source>
        <dbReference type="ARBA" id="ARBA00023115"/>
    </source>
</evidence>
<comment type="function">
    <text evidence="10">Catalyzes the decarboxylation of S-adenosylmethionine to S-adenosylmethioninamine (dcAdoMet), the propylamine donor required for the synthesis of the polyamines spermine and spermidine from the diamine putrescine.</text>
</comment>
<dbReference type="PANTHER" id="PTHR33866">
    <property type="entry name" value="S-ADENOSYLMETHIONINE DECARBOXYLASE PROENZYME"/>
    <property type="match status" value="1"/>
</dbReference>
<dbReference type="Pfam" id="PF02675">
    <property type="entry name" value="AdoMet_dc"/>
    <property type="match status" value="1"/>
</dbReference>
<keyword evidence="9 10" id="KW-0670">Pyruvate</keyword>
<comment type="pathway">
    <text evidence="10">Amine and polyamine biosynthesis; S-adenosylmethioninamine biosynthesis; S-adenosylmethioninamine from S-adenosyl-L-methionine: step 1/1.</text>
</comment>
<keyword evidence="2 10" id="KW-0210">Decarboxylase</keyword>
<proteinExistence type="inferred from homology"/>
<keyword evidence="5 10" id="KW-0620">Polyamine biosynthesis</keyword>
<dbReference type="HAMAP" id="MF_00464">
    <property type="entry name" value="AdoMetDC_1"/>
    <property type="match status" value="1"/>
</dbReference>
<dbReference type="EC" id="4.1.1.50" evidence="10"/>
<feature type="chain" id="PRO_5023472823" description="S-adenosylmethionine decarboxylase beta chain" evidence="10">
    <location>
        <begin position="1"/>
        <end position="64"/>
    </location>
</feature>
<evidence type="ECO:0000256" key="2">
    <source>
        <dbReference type="ARBA" id="ARBA00022793"/>
    </source>
</evidence>
<dbReference type="EMBL" id="RBVX01000008">
    <property type="protein sequence ID" value="RSL33359.1"/>
    <property type="molecule type" value="Genomic_DNA"/>
</dbReference>
<feature type="modified residue" description="Pyruvic acid (Ser); by autocatalysis" evidence="10">
    <location>
        <position position="65"/>
    </location>
</feature>
<evidence type="ECO:0000313" key="11">
    <source>
        <dbReference type="EMBL" id="RSL33359.1"/>
    </source>
</evidence>
<feature type="active site" description="Schiff-base intermediate with substrate; via pyruvic acid" evidence="10">
    <location>
        <position position="65"/>
    </location>
</feature>
<dbReference type="InterPro" id="IPR003826">
    <property type="entry name" value="AdoMetDC_fam_prok"/>
</dbReference>
<reference evidence="11 12" key="1">
    <citation type="submission" date="2018-10" db="EMBL/GenBank/DDBJ databases">
        <title>Draft genome sequence of Bacillus salarius IM0101, isolated from a hypersaline soil in Inner Mongolia, China.</title>
        <authorList>
            <person name="Yamprayoonswat W."/>
            <person name="Boonvisut S."/>
            <person name="Jumpathong W."/>
            <person name="Sittihan S."/>
            <person name="Ruangsuj P."/>
            <person name="Wanthongcharoen S."/>
            <person name="Thongpramul N."/>
            <person name="Pimmason S."/>
            <person name="Yu B."/>
            <person name="Yasawong M."/>
        </authorList>
    </citation>
    <scope>NUCLEOTIDE SEQUENCE [LARGE SCALE GENOMIC DNA]</scope>
    <source>
        <strain evidence="11 12">IM0101</strain>
    </source>
</reference>
<dbReference type="AlphaFoldDB" id="A0A428N500"/>
<organism evidence="11 12">
    <name type="scientific">Salibacterium salarium</name>
    <dbReference type="NCBI Taxonomy" id="284579"/>
    <lineage>
        <taxon>Bacteria</taxon>
        <taxon>Bacillati</taxon>
        <taxon>Bacillota</taxon>
        <taxon>Bacilli</taxon>
        <taxon>Bacillales</taxon>
        <taxon>Bacillaceae</taxon>
    </lineage>
</organism>
<keyword evidence="12" id="KW-1185">Reference proteome</keyword>
<dbReference type="NCBIfam" id="TIGR03330">
    <property type="entry name" value="SAM_DCase_Bsu"/>
    <property type="match status" value="1"/>
</dbReference>